<evidence type="ECO:0008006" key="4">
    <source>
        <dbReference type="Google" id="ProtNLM"/>
    </source>
</evidence>
<evidence type="ECO:0000313" key="2">
    <source>
        <dbReference type="EMBL" id="KAF6071335.1"/>
    </source>
</evidence>
<gene>
    <name evidence="2" type="ORF">FOB64_001082</name>
</gene>
<evidence type="ECO:0000313" key="3">
    <source>
        <dbReference type="Proteomes" id="UP000536275"/>
    </source>
</evidence>
<dbReference type="EMBL" id="JABWAD010000016">
    <property type="protein sequence ID" value="KAF6071335.1"/>
    <property type="molecule type" value="Genomic_DNA"/>
</dbReference>
<dbReference type="AlphaFoldDB" id="A0A8H6C1G3"/>
<dbReference type="Proteomes" id="UP000536275">
    <property type="component" value="Unassembled WGS sequence"/>
</dbReference>
<name>A0A8H6C1G3_CANAX</name>
<comment type="caution">
    <text evidence="2">The sequence shown here is derived from an EMBL/GenBank/DDBJ whole genome shotgun (WGS) entry which is preliminary data.</text>
</comment>
<protein>
    <recommendedName>
        <fullName evidence="4">ECE1</fullName>
    </recommendedName>
</protein>
<proteinExistence type="predicted"/>
<feature type="region of interest" description="Disordered" evidence="1">
    <location>
        <begin position="34"/>
        <end position="53"/>
    </location>
</feature>
<reference evidence="2 3" key="1">
    <citation type="submission" date="2020-03" db="EMBL/GenBank/DDBJ databases">
        <title>FDA dAtabase for Regulatory Grade micrObial Sequences (FDA-ARGOS): Supporting development and validation of Infectious Disease Dx tests.</title>
        <authorList>
            <person name="Campos J."/>
            <person name="Goldberg B."/>
            <person name="Tallon L."/>
            <person name="Sadzewicz L."/>
            <person name="Vavikolanu K."/>
            <person name="Mehta A."/>
            <person name="Aluvathingal J."/>
            <person name="Nadendla S."/>
            <person name="Nandy P."/>
            <person name="Geyer C."/>
            <person name="Yan Y."/>
            <person name="Sichtig H."/>
        </authorList>
    </citation>
    <scope>NUCLEOTIDE SEQUENCE [LARGE SCALE GENOMIC DNA]</scope>
    <source>
        <strain evidence="2 3">FDAARGOS_656</strain>
    </source>
</reference>
<organism evidence="2 3">
    <name type="scientific">Candida albicans</name>
    <name type="common">Yeast</name>
    <dbReference type="NCBI Taxonomy" id="5476"/>
    <lineage>
        <taxon>Eukaryota</taxon>
        <taxon>Fungi</taxon>
        <taxon>Dikarya</taxon>
        <taxon>Ascomycota</taxon>
        <taxon>Saccharomycotina</taxon>
        <taxon>Pichiomycetes</taxon>
        <taxon>Debaryomycetaceae</taxon>
        <taxon>Candida/Lodderomyces clade</taxon>
        <taxon>Candida</taxon>
    </lineage>
</organism>
<evidence type="ECO:0000256" key="1">
    <source>
        <dbReference type="SAM" id="MobiDB-lite"/>
    </source>
</evidence>
<accession>A0A8H6C1G3</accession>
<sequence length="252" mass="26762">MKFSKIACATVFALSSQAAIIHHAPEFNMKREVVPAGQGDPAPGPEPQLAPAPQDVNTAITKRSIISIIMGNKREDIDSVVAGIIADMPFVARAVDTAMTSVASTKRDGVNDDVANAVVRLPEIVARVATGVQQSVENAKRDGVPDIGLNLVANAPRLFSDVFDGVSETVQQAKRDGLEDVLQQLLDQLPQLIARSAESALKDSQPVKRDAGSVALSNLIKKSIETVGIENAAQIVSERDISSLIEEYFGNA</sequence>